<dbReference type="RefSeq" id="WP_157525239.1">
    <property type="nucleotide sequence ID" value="NZ_CP066775.1"/>
</dbReference>
<evidence type="ECO:0000313" key="2">
    <source>
        <dbReference type="Proteomes" id="UP000429232"/>
    </source>
</evidence>
<dbReference type="Pfam" id="PF10677">
    <property type="entry name" value="DUF2490"/>
    <property type="match status" value="1"/>
</dbReference>
<dbReference type="AlphaFoldDB" id="A0A6I4HYT7"/>
<reference evidence="1 2" key="1">
    <citation type="submission" date="2020-12" db="EMBL/GenBank/DDBJ databases">
        <title>HMF7856_wgs.fasta genome submission.</title>
        <authorList>
            <person name="Kang H."/>
            <person name="Kim H."/>
            <person name="Joh K."/>
        </authorList>
    </citation>
    <scope>NUCLEOTIDE SEQUENCE [LARGE SCALE GENOMIC DNA]</scope>
    <source>
        <strain evidence="1 2">HMF7856</strain>
    </source>
</reference>
<evidence type="ECO:0000313" key="1">
    <source>
        <dbReference type="EMBL" id="QQL48597.1"/>
    </source>
</evidence>
<keyword evidence="2" id="KW-1185">Reference proteome</keyword>
<dbReference type="KEGG" id="mgik:GO620_010420"/>
<dbReference type="InterPro" id="IPR019619">
    <property type="entry name" value="DUF2490"/>
</dbReference>
<proteinExistence type="predicted"/>
<name>A0A6I4HYT7_9SPHI</name>
<organism evidence="1 2">
    <name type="scientific">Mucilaginibacter ginkgonis</name>
    <dbReference type="NCBI Taxonomy" id="2682091"/>
    <lineage>
        <taxon>Bacteria</taxon>
        <taxon>Pseudomonadati</taxon>
        <taxon>Bacteroidota</taxon>
        <taxon>Sphingobacteriia</taxon>
        <taxon>Sphingobacteriales</taxon>
        <taxon>Sphingobacteriaceae</taxon>
        <taxon>Mucilaginibacter</taxon>
    </lineage>
</organism>
<dbReference type="EMBL" id="CP066775">
    <property type="protein sequence ID" value="QQL48597.1"/>
    <property type="molecule type" value="Genomic_DNA"/>
</dbReference>
<protein>
    <submittedName>
        <fullName evidence="1">DUF2490 domain-containing protein</fullName>
    </submittedName>
</protein>
<accession>A0A6I4HYT7</accession>
<gene>
    <name evidence="1" type="ORF">GO620_010420</name>
</gene>
<dbReference type="Proteomes" id="UP000429232">
    <property type="component" value="Chromosome"/>
</dbReference>
<sequence length="238" mass="27792">MKNVNLPKAMLALIISILTTVSANAQTNEFSGWGAWFHSQKLSKHWGLHIDAQFRSADKLAYLKNPLIRPGVHYYFANNKYATVGYLYTGTHRITPTQNTFRTEHRTWEQFIYMHKLSGNAVQHRFRLEQRYVGALGTSDPYFAQRFRYFIRGVIPTTKQTEFKKGTFVGLQNELFANIQNIEKTNNNVFDQNRAYVSFGYRFSKMIDLEAGYLNQYVKNLENDTFNHVAQIALYTRF</sequence>